<feature type="region of interest" description="Disordered" evidence="6">
    <location>
        <begin position="112"/>
        <end position="133"/>
    </location>
</feature>
<evidence type="ECO:0000259" key="7">
    <source>
        <dbReference type="Pfam" id="PF03914"/>
    </source>
</evidence>
<dbReference type="SUPFAM" id="SSF48371">
    <property type="entry name" value="ARM repeat"/>
    <property type="match status" value="1"/>
</dbReference>
<dbReference type="InterPro" id="IPR016903">
    <property type="entry name" value="Nucleolar_cplx-assoc_3"/>
</dbReference>
<feature type="coiled-coil region" evidence="5">
    <location>
        <begin position="135"/>
        <end position="162"/>
    </location>
</feature>
<dbReference type="PANTHER" id="PTHR14428:SF5">
    <property type="entry name" value="NUCLEOLAR COMPLEX PROTEIN 3 HOMOLOG"/>
    <property type="match status" value="1"/>
</dbReference>
<feature type="region of interest" description="Disordered" evidence="6">
    <location>
        <begin position="728"/>
        <end position="757"/>
    </location>
</feature>
<dbReference type="GO" id="GO:0003682">
    <property type="term" value="F:chromatin binding"/>
    <property type="evidence" value="ECO:0007669"/>
    <property type="project" value="TreeGrafter"/>
</dbReference>
<keyword evidence="3 5" id="KW-0175">Coiled coil</keyword>
<evidence type="ECO:0000256" key="3">
    <source>
        <dbReference type="ARBA" id="ARBA00023054"/>
    </source>
</evidence>
<accession>A0AAW2T3F2</accession>
<feature type="region of interest" description="Disordered" evidence="6">
    <location>
        <begin position="389"/>
        <end position="425"/>
    </location>
</feature>
<dbReference type="InterPro" id="IPR005612">
    <property type="entry name" value="CCAAT-binding_factor"/>
</dbReference>
<dbReference type="AlphaFoldDB" id="A0AAW2T3F2"/>
<evidence type="ECO:0000256" key="5">
    <source>
        <dbReference type="SAM" id="Coils"/>
    </source>
</evidence>
<protein>
    <submittedName>
        <fullName evidence="9">Nucleolar complex protein 3</fullName>
    </submittedName>
</protein>
<dbReference type="GO" id="GO:0006270">
    <property type="term" value="P:DNA replication initiation"/>
    <property type="evidence" value="ECO:0007669"/>
    <property type="project" value="TreeGrafter"/>
</dbReference>
<dbReference type="Pfam" id="PF07540">
    <property type="entry name" value="NOC3p"/>
    <property type="match status" value="1"/>
</dbReference>
<evidence type="ECO:0000259" key="8">
    <source>
        <dbReference type="Pfam" id="PF07540"/>
    </source>
</evidence>
<evidence type="ECO:0000256" key="4">
    <source>
        <dbReference type="ARBA" id="ARBA00023242"/>
    </source>
</evidence>
<evidence type="ECO:0000313" key="9">
    <source>
        <dbReference type="EMBL" id="KAL0398989.1"/>
    </source>
</evidence>
<dbReference type="InterPro" id="IPR011501">
    <property type="entry name" value="Noc3_N"/>
</dbReference>
<dbReference type="GO" id="GO:0005730">
    <property type="term" value="C:nucleolus"/>
    <property type="evidence" value="ECO:0007669"/>
    <property type="project" value="UniProtKB-SubCell"/>
</dbReference>
<feature type="compositionally biased region" description="Basic and acidic residues" evidence="6">
    <location>
        <begin position="389"/>
        <end position="400"/>
    </location>
</feature>
<dbReference type="PANTHER" id="PTHR14428">
    <property type="entry name" value="NUCLEOLAR COMPLEX PROTEIN 3"/>
    <property type="match status" value="1"/>
</dbReference>
<keyword evidence="4" id="KW-0539">Nucleus</keyword>
<organism evidence="9">
    <name type="scientific">Sesamum radiatum</name>
    <name type="common">Black benniseed</name>
    <dbReference type="NCBI Taxonomy" id="300843"/>
    <lineage>
        <taxon>Eukaryota</taxon>
        <taxon>Viridiplantae</taxon>
        <taxon>Streptophyta</taxon>
        <taxon>Embryophyta</taxon>
        <taxon>Tracheophyta</taxon>
        <taxon>Spermatophyta</taxon>
        <taxon>Magnoliopsida</taxon>
        <taxon>eudicotyledons</taxon>
        <taxon>Gunneridae</taxon>
        <taxon>Pentapetalae</taxon>
        <taxon>asterids</taxon>
        <taxon>lamiids</taxon>
        <taxon>Lamiales</taxon>
        <taxon>Pedaliaceae</taxon>
        <taxon>Sesamum</taxon>
    </lineage>
</organism>
<reference evidence="9" key="1">
    <citation type="submission" date="2020-06" db="EMBL/GenBank/DDBJ databases">
        <authorList>
            <person name="Li T."/>
            <person name="Hu X."/>
            <person name="Zhang T."/>
            <person name="Song X."/>
            <person name="Zhang H."/>
            <person name="Dai N."/>
            <person name="Sheng W."/>
            <person name="Hou X."/>
            <person name="Wei L."/>
        </authorList>
    </citation>
    <scope>NUCLEOTIDE SEQUENCE</scope>
    <source>
        <strain evidence="9">G02</strain>
        <tissue evidence="9">Leaf</tissue>
    </source>
</reference>
<dbReference type="Pfam" id="PF03914">
    <property type="entry name" value="CBF"/>
    <property type="match status" value="1"/>
</dbReference>
<reference evidence="9" key="2">
    <citation type="journal article" date="2024" name="Plant">
        <title>Genomic evolution and insights into agronomic trait innovations of Sesamum species.</title>
        <authorList>
            <person name="Miao H."/>
            <person name="Wang L."/>
            <person name="Qu L."/>
            <person name="Liu H."/>
            <person name="Sun Y."/>
            <person name="Le M."/>
            <person name="Wang Q."/>
            <person name="Wei S."/>
            <person name="Zheng Y."/>
            <person name="Lin W."/>
            <person name="Duan Y."/>
            <person name="Cao H."/>
            <person name="Xiong S."/>
            <person name="Wang X."/>
            <person name="Wei L."/>
            <person name="Li C."/>
            <person name="Ma Q."/>
            <person name="Ju M."/>
            <person name="Zhao R."/>
            <person name="Li G."/>
            <person name="Mu C."/>
            <person name="Tian Q."/>
            <person name="Mei H."/>
            <person name="Zhang T."/>
            <person name="Gao T."/>
            <person name="Zhang H."/>
        </authorList>
    </citation>
    <scope>NUCLEOTIDE SEQUENCE</scope>
    <source>
        <strain evidence="9">G02</strain>
    </source>
</reference>
<name>A0AAW2T3F2_SESRA</name>
<sequence length="822" mass="92468">MGKKKQKLVLPPELPPEVPDEEVEVSDEDVQFVKENLEYAGFVSNLDTHSITKHVTRVADANEAALESLYEKRLRKKLENKEKEQNALEVDPVDALPVKTLDGQLYYRRVAKEPKAEEESKEGESISKDPGLVKLTKAEKRAKQKKLRKEAKKQAKEEVQQTPQAEVLVCVSVAQFFSGFVDVPISYVAMCRTGLKSRIELKRKANKFSNDNLLDAGEKMESAIVILGLKSLLAVFKDIIPGYRIRLPTEKEQEMKVSKAVKKMRFYESTLLSAYKAYVQKLVALQKQPVYKRVAVRCLCTLLAAVPHFNFRESLLATVVKNISSHDDVVRKLCCETVMSLFTNEGKHGGEATVEAVKMIAELVKDHNCQLHPDSVEVLLSLSFDEDLGKPENPDADSRTNNKKSKKRKGSDEPNQIPDNERKKIRKEMISKTREEVSADFKAASYAQDPQEQRRMQSETLSAVFQTFFRILKHAMQPGLGVNTVPGASGSHPLLAPCLNGIGKFSHLIDLDFMADLMRCLRKLAGSGIESGDLSENSACQLTVSERLRCCIVAFKVMRSNLDALNIDLQEFLVQFYNLILQYHPGRDQGEVLAEAFKIMLCDDRQHDMQRAAAFIKRLATFSLCFGSAESMAALVSVKHLLQKNVKCRNLLENDAGGGSVAGAIAKYQPYATDPNRSGALASVLWELNLLMKHYHPAVSSIATSISTMNTSNNQVYHSHVSPQQAYMELSQENKSPTAPGDIKRASNKRKRGNDTLPIKVGSDLNLMDQVDENEVRKKFAEHFLLLRDIQENEKLRSELDRTTLALNLYEHYKKQKKRKTR</sequence>
<comment type="caution">
    <text evidence="9">The sequence shown here is derived from an EMBL/GenBank/DDBJ whole genome shotgun (WGS) entry which is preliminary data.</text>
</comment>
<evidence type="ECO:0000256" key="2">
    <source>
        <dbReference type="ARBA" id="ARBA00007797"/>
    </source>
</evidence>
<comment type="subcellular location">
    <subcellularLocation>
        <location evidence="1">Nucleus</location>
        <location evidence="1">Nucleolus</location>
    </subcellularLocation>
</comment>
<feature type="domain" description="CCAAT-binding factor" evidence="7">
    <location>
        <begin position="548"/>
        <end position="703"/>
    </location>
</feature>
<gene>
    <name evidence="9" type="ORF">Sradi_2242200</name>
</gene>
<proteinExistence type="inferred from homology"/>
<feature type="region of interest" description="Disordered" evidence="6">
    <location>
        <begin position="1"/>
        <end position="25"/>
    </location>
</feature>
<evidence type="ECO:0000256" key="1">
    <source>
        <dbReference type="ARBA" id="ARBA00004604"/>
    </source>
</evidence>
<feature type="compositionally biased region" description="Basic and acidic residues" evidence="6">
    <location>
        <begin position="112"/>
        <end position="127"/>
    </location>
</feature>
<evidence type="ECO:0000256" key="6">
    <source>
        <dbReference type="SAM" id="MobiDB-lite"/>
    </source>
</evidence>
<feature type="compositionally biased region" description="Polar residues" evidence="6">
    <location>
        <begin position="728"/>
        <end position="737"/>
    </location>
</feature>
<comment type="similarity">
    <text evidence="2">Belongs to the CBF/MAK21 family.</text>
</comment>
<dbReference type="EMBL" id="JACGWJ010000009">
    <property type="protein sequence ID" value="KAL0398989.1"/>
    <property type="molecule type" value="Genomic_DNA"/>
</dbReference>
<feature type="domain" description="Nucleolar complex-associated protein 3 N-terminal" evidence="8">
    <location>
        <begin position="213"/>
        <end position="278"/>
    </location>
</feature>
<dbReference type="InterPro" id="IPR016024">
    <property type="entry name" value="ARM-type_fold"/>
</dbReference>